<reference evidence="1" key="1">
    <citation type="submission" date="2023-07" db="EMBL/GenBank/DDBJ databases">
        <title>Black Yeasts Isolated from many extreme environments.</title>
        <authorList>
            <person name="Coleine C."/>
            <person name="Stajich J.E."/>
            <person name="Selbmann L."/>
        </authorList>
    </citation>
    <scope>NUCLEOTIDE SEQUENCE</scope>
    <source>
        <strain evidence="1">CCFEE 5714</strain>
    </source>
</reference>
<proteinExistence type="predicted"/>
<evidence type="ECO:0000313" key="1">
    <source>
        <dbReference type="EMBL" id="KAK3714347.1"/>
    </source>
</evidence>
<dbReference type="EMBL" id="JAUTXU010000056">
    <property type="protein sequence ID" value="KAK3714347.1"/>
    <property type="molecule type" value="Genomic_DNA"/>
</dbReference>
<accession>A0ACC3NCN6</accession>
<keyword evidence="2" id="KW-1185">Reference proteome</keyword>
<protein>
    <submittedName>
        <fullName evidence="1">Uncharacterized protein</fullName>
    </submittedName>
</protein>
<name>A0ACC3NCN6_9PEZI</name>
<organism evidence="1 2">
    <name type="scientific">Vermiconidia calcicola</name>
    <dbReference type="NCBI Taxonomy" id="1690605"/>
    <lineage>
        <taxon>Eukaryota</taxon>
        <taxon>Fungi</taxon>
        <taxon>Dikarya</taxon>
        <taxon>Ascomycota</taxon>
        <taxon>Pezizomycotina</taxon>
        <taxon>Dothideomycetes</taxon>
        <taxon>Dothideomycetidae</taxon>
        <taxon>Mycosphaerellales</taxon>
        <taxon>Extremaceae</taxon>
        <taxon>Vermiconidia</taxon>
    </lineage>
</organism>
<dbReference type="Proteomes" id="UP001281147">
    <property type="component" value="Unassembled WGS sequence"/>
</dbReference>
<evidence type="ECO:0000313" key="2">
    <source>
        <dbReference type="Proteomes" id="UP001281147"/>
    </source>
</evidence>
<gene>
    <name evidence="1" type="ORF">LTR37_007933</name>
</gene>
<comment type="caution">
    <text evidence="1">The sequence shown here is derived from an EMBL/GenBank/DDBJ whole genome shotgun (WGS) entry which is preliminary data.</text>
</comment>
<sequence>MAEHKIEDNVDVEGINYFTIYELPDSQDKKAPCVLLAHALMSNLHMYDATVKALHAAGYSTLRYDHHKITERRMSLGGQLAYHMDDLTRHMHQLVKARTGQSHLKAVVGCSIGGVLALRYAMMFPKDVDQIVSIAAPGIKAPEDKKPLWSQRIRLFEEDQEAGTDKLCHATVNRWFPGGPEDDALREESLMHVKTCSIQGYRLLADTIRNYDYSDEVGRIEKVDCLIGGGTEDTAISLDELQDVAEKIRGAQFVRIQGAGHLPPMHKAQEFSDLMLPFLGSPQ</sequence>